<evidence type="ECO:0000256" key="1">
    <source>
        <dbReference type="ARBA" id="ARBA00012494"/>
    </source>
</evidence>
<feature type="compositionally biased region" description="Polar residues" evidence="16">
    <location>
        <begin position="529"/>
        <end position="539"/>
    </location>
</feature>
<dbReference type="InterPro" id="IPR007094">
    <property type="entry name" value="RNA-dir_pol_PSvirus"/>
</dbReference>
<sequence>MARVREVYSSFSDPSLKAIIQDEAYKAIQTQMRQATVVNPYALSTDAADALENLGIITNPYSIQLHTHAAAKAIENDLYNTVAYHLPKEPVTFYYMKPGKLGKFRRGPQHKDKFINSLFEPKDIARYPEETVVKHLEESPCSTSNAFMGDTLHFFKPEQLMTLFRLSPKLKTLYATLVLPAEAMHELPSLHPHIYSLKYTKNHFIYMPGGHAGASYVHSREQLAWLLIGKLTQGNMQLTFQLLESKGANHLFIIQRMNMQTPPLRTFGVGAPYVLLPKIFLPSEHNMQQPIPTAFATKMFLYCKSLKEVSTRDLYAKVRQLLAEKDLEKYSPRQMVHMINYFFLIGKLDSVTCFESTLTGSALRQFFKPLIVWWQYFKQKITGDHEFVQLLKALEWRKIDLTYNVTECNTNQWWQLLRGKEPTIATDNEAFSDFWDPNSYNPLDKVDELSTEQLKAWDFLQKQRNPTQEEFHKDPLETPTEGLEQHDSTTHEFAQADANPQTDQDSASNGLKQEESSADTATTGAADTPETSAGASQGTEKPKGPIVNAHGVIIEKFDCDKDPEYSWTDFLLFNLRKVDKVGKRWVTLYSKRPEIKSYSYGNITHSAQAWPEALTAVCQNLSVDDFFDHCLFQVFEASASIGLHQDDEALIAPDTEIVTLNFGSADLTTLDIKTGSKCFTPLNGTVKYSMPPGFQKTHKHAVKSNSAKRISITFRKSVHCTEDLALPWTKWLPILKGAGFQGNKGQINPNDGALILPIMSIQKLPTLECSIPSLNQTLKQIHRLPTPFLPDPLRAKSFGSDVKNLRVGALLKHQSKEWLDTFGRKTEIEPRQVALSVIHGVGGSGKSHAIQEWIRQNPEEEIVVILPTNELRLDWTRKIPKAPVYMFKTFEKALLQPAPSVVVIDDYTKIPAGFIEAYIVTNPSLHTLIITGDSRQSFHHETNEQALTAKLAPFSEIAQQYCRYYLNATHRNKQDLANMLGVYSEVAGTTSITMSPTVIPDRHLLVPSLYKKMAYSEMGHKVSTYAGCQGLTAPSVQILIDNDTPMCSQQVMYTALSRAVHAIHFINTGVDNDAFWTKLAATPYLAAFLRLVREDALKESKVEEPQPQADPNPPTHFPVENETTFSDHIVDNMTDEHSREIFSQSTGFSNCVQTEDPVVQMFPHQQAKDETLFWATVEARLKITSPEKNFTEFISKKHLGDVLFENYKLAMGLPKEPIAFDQKLWEVCADEVQKTYLSKPINMIQNGQNRQSPDFDPKAISLFLKSQWVKKVEKLGQPRIKAGQTIASFQQEAVMLYGTMARYMRRVREVFQPANIFINCERTPEDMDRWAREHWNFNRLSYANDYTAFDQSQDGAMLQFEVLKARHHCIPEEFIEGYIDLKCSSKTFLGILKIMRLTGEGPTFDANTECNIAFAHTMLRIPKNAAQLYAGDDCAFDISPDQKPSFKKIETEISLKAKPSFKRQIKGEWAEFCGMLITPLGVVKDPIKTWAALQLAKRLGQMKDVRDSYERDVCLAYQHKDKLHEIFSEEQSKAHQLTVREIIRHKGGKVFSTYD</sequence>
<keyword evidence="11" id="KW-0693">Viral RNA replication</keyword>
<keyword evidence="10" id="KW-0067">ATP-binding</keyword>
<feature type="domain" description="RdRp catalytic" evidence="17">
    <location>
        <begin position="1339"/>
        <end position="1446"/>
    </location>
</feature>
<feature type="compositionally biased region" description="Basic and acidic residues" evidence="16">
    <location>
        <begin position="467"/>
        <end position="476"/>
    </location>
</feature>
<evidence type="ECO:0000256" key="9">
    <source>
        <dbReference type="ARBA" id="ARBA00022806"/>
    </source>
</evidence>
<evidence type="ECO:0000256" key="5">
    <source>
        <dbReference type="ARBA" id="ARBA00022679"/>
    </source>
</evidence>
<dbReference type="SUPFAM" id="SSF51197">
    <property type="entry name" value="Clavaminate synthase-like"/>
    <property type="match status" value="1"/>
</dbReference>
<dbReference type="SUPFAM" id="SSF52540">
    <property type="entry name" value="P-loop containing nucleoside triphosphate hydrolases"/>
    <property type="match status" value="2"/>
</dbReference>
<dbReference type="EC" id="3.6.4.13" evidence="2"/>
<dbReference type="SUPFAM" id="SSF56672">
    <property type="entry name" value="DNA/RNA polymerases"/>
    <property type="match status" value="1"/>
</dbReference>
<dbReference type="Pfam" id="PF01443">
    <property type="entry name" value="Viral_helicase1"/>
    <property type="match status" value="1"/>
</dbReference>
<evidence type="ECO:0000256" key="12">
    <source>
        <dbReference type="ARBA" id="ARBA00023268"/>
    </source>
</evidence>
<evidence type="ECO:0000256" key="13">
    <source>
        <dbReference type="ARBA" id="ARBA00025585"/>
    </source>
</evidence>
<keyword evidence="6" id="KW-0548">Nucleotidyltransferase</keyword>
<evidence type="ECO:0000256" key="10">
    <source>
        <dbReference type="ARBA" id="ARBA00022840"/>
    </source>
</evidence>
<dbReference type="PROSITE" id="PS50507">
    <property type="entry name" value="RDRP_SSRNA_POS"/>
    <property type="match status" value="1"/>
</dbReference>
<dbReference type="KEGG" id="vg:2943443"/>
<dbReference type="InterPro" id="IPR002588">
    <property type="entry name" value="Alphavirus-like_MT_dom"/>
</dbReference>
<keyword evidence="12" id="KW-0511">Multifunctional enzyme</keyword>
<dbReference type="PROSITE" id="PS51471">
    <property type="entry name" value="FE2OG_OXY"/>
    <property type="match status" value="1"/>
</dbReference>
<evidence type="ECO:0000256" key="3">
    <source>
        <dbReference type="ARBA" id="ARBA00018318"/>
    </source>
</evidence>
<keyword evidence="7" id="KW-0547">Nucleotide-binding</keyword>
<dbReference type="RefSeq" id="YP_054407.1">
    <property type="nucleotide sequence ID" value="NC_006060.1"/>
</dbReference>
<feature type="compositionally biased region" description="Polar residues" evidence="16">
    <location>
        <begin position="498"/>
        <end position="511"/>
    </location>
</feature>
<evidence type="ECO:0000256" key="16">
    <source>
        <dbReference type="SAM" id="MobiDB-lite"/>
    </source>
</evidence>
<proteinExistence type="predicted"/>
<dbReference type="InterPro" id="IPR005123">
    <property type="entry name" value="Oxoglu/Fe-dep_dioxygenase_dom"/>
</dbReference>
<evidence type="ECO:0000256" key="6">
    <source>
        <dbReference type="ARBA" id="ARBA00022695"/>
    </source>
</evidence>
<protein>
    <recommendedName>
        <fullName evidence="3">RNA replication protein</fullName>
        <ecNumber evidence="1">2.7.7.48</ecNumber>
        <ecNumber evidence="2">3.6.4.13</ecNumber>
    </recommendedName>
    <alternativeName>
        <fullName evidence="14">ORF1 protein</fullName>
    </alternativeName>
</protein>
<organism evidence="21 22">
    <name type="scientific">Opuntia virus X</name>
    <dbReference type="NCBI Taxonomy" id="253702"/>
    <lineage>
        <taxon>Viruses</taxon>
        <taxon>Riboviria</taxon>
        <taxon>Orthornavirae</taxon>
        <taxon>Kitrinoviricota</taxon>
        <taxon>Alsuviricetes</taxon>
        <taxon>Tymovirales</taxon>
        <taxon>Alphaflexiviridae</taxon>
        <taxon>Potexvirus</taxon>
        <taxon>Potexvirus ecsopuntiae</taxon>
    </lineage>
</organism>
<keyword evidence="4" id="KW-0696">RNA-directed RNA polymerase</keyword>
<dbReference type="Pfam" id="PF00978">
    <property type="entry name" value="RdRP_2"/>
    <property type="match status" value="1"/>
</dbReference>
<dbReference type="GO" id="GO:0016556">
    <property type="term" value="P:mRNA modification"/>
    <property type="evidence" value="ECO:0007669"/>
    <property type="project" value="InterPro"/>
</dbReference>
<dbReference type="EC" id="2.7.7.48" evidence="1"/>
<dbReference type="Pfam" id="PF01660">
    <property type="entry name" value="Vmethyltransf"/>
    <property type="match status" value="1"/>
</dbReference>
<evidence type="ECO:0000259" key="19">
    <source>
        <dbReference type="PROSITE" id="PS51657"/>
    </source>
</evidence>
<name>Q6UNI1_9VIRU</name>
<dbReference type="Gene3D" id="2.60.120.590">
    <property type="entry name" value="Alpha-ketoglutarate-dependent dioxygenase AlkB-like"/>
    <property type="match status" value="1"/>
</dbReference>
<comment type="catalytic activity">
    <reaction evidence="15">
        <text>ATP + H2O = ADP + phosphate + H(+)</text>
        <dbReference type="Rhea" id="RHEA:13065"/>
        <dbReference type="ChEBI" id="CHEBI:15377"/>
        <dbReference type="ChEBI" id="CHEBI:15378"/>
        <dbReference type="ChEBI" id="CHEBI:30616"/>
        <dbReference type="ChEBI" id="CHEBI:43474"/>
        <dbReference type="ChEBI" id="CHEBI:456216"/>
        <dbReference type="EC" id="3.6.4.13"/>
    </reaction>
</comment>
<dbReference type="GO" id="GO:0008174">
    <property type="term" value="F:mRNA methyltransferase activity"/>
    <property type="evidence" value="ECO:0007669"/>
    <property type="project" value="UniProtKB-UniRule"/>
</dbReference>
<keyword evidence="22" id="KW-1185">Reference proteome</keyword>
<dbReference type="GO" id="GO:0006351">
    <property type="term" value="P:DNA-templated transcription"/>
    <property type="evidence" value="ECO:0007669"/>
    <property type="project" value="InterPro"/>
</dbReference>
<reference evidence="21 22" key="1">
    <citation type="journal article" date="2004" name="Arch. Virol.">
        <title>Molecular characterisation of potexviruses isolated from three different genera in the family Cactaceae.</title>
        <authorList>
            <person name="Koenig R."/>
            <person name="Pleij C.W.A."/>
            <person name="Loss S."/>
            <person name="Burgermeister W."/>
            <person name="Aust H."/>
            <person name="Schiemann J."/>
        </authorList>
    </citation>
    <scope>NUCLEOTIDE SEQUENCE [LARGE SCALE GENOMIC DNA]</scope>
    <source>
        <strain evidence="21 22">CC10</strain>
    </source>
</reference>
<dbReference type="GO" id="GO:0003723">
    <property type="term" value="F:RNA binding"/>
    <property type="evidence" value="ECO:0007669"/>
    <property type="project" value="InterPro"/>
</dbReference>
<dbReference type="GeneID" id="2943443"/>
<evidence type="ECO:0000256" key="7">
    <source>
        <dbReference type="ARBA" id="ARBA00022741"/>
    </source>
</evidence>
<dbReference type="PROSITE" id="PS51743">
    <property type="entry name" value="ALPHAVIRUS_MT"/>
    <property type="match status" value="1"/>
</dbReference>
<comment type="function">
    <text evidence="13">RNA replication. The central part of this protein possibly functions as an ATP-binding helicase.</text>
</comment>
<dbReference type="PROSITE" id="PS51657">
    <property type="entry name" value="PSRV_HELICASE"/>
    <property type="match status" value="1"/>
</dbReference>
<feature type="domain" description="(+)RNA virus helicase C-terminal" evidence="19">
    <location>
        <begin position="811"/>
        <end position="1100"/>
    </location>
</feature>
<evidence type="ECO:0000259" key="20">
    <source>
        <dbReference type="PROSITE" id="PS51743"/>
    </source>
</evidence>
<evidence type="ECO:0000256" key="2">
    <source>
        <dbReference type="ARBA" id="ARBA00012552"/>
    </source>
</evidence>
<dbReference type="GO" id="GO:0016787">
    <property type="term" value="F:hydrolase activity"/>
    <property type="evidence" value="ECO:0007669"/>
    <property type="project" value="UniProtKB-KW"/>
</dbReference>
<dbReference type="GO" id="GO:0005524">
    <property type="term" value="F:ATP binding"/>
    <property type="evidence" value="ECO:0007669"/>
    <property type="project" value="UniProtKB-KW"/>
</dbReference>
<feature type="domain" description="Fe2OG dioxygenase" evidence="18">
    <location>
        <begin position="626"/>
        <end position="718"/>
    </location>
</feature>
<feature type="region of interest" description="Disordered" evidence="16">
    <location>
        <begin position="463"/>
        <end position="545"/>
    </location>
</feature>
<dbReference type="GO" id="GO:0006396">
    <property type="term" value="P:RNA processing"/>
    <property type="evidence" value="ECO:0007669"/>
    <property type="project" value="InterPro"/>
</dbReference>
<dbReference type="CDD" id="cd23246">
    <property type="entry name" value="Alphaflexiviridae_RdRp"/>
    <property type="match status" value="1"/>
</dbReference>
<evidence type="ECO:0000313" key="21">
    <source>
        <dbReference type="EMBL" id="AAR11547.1"/>
    </source>
</evidence>
<dbReference type="EMBL" id="AY366209">
    <property type="protein sequence ID" value="AAR11547.1"/>
    <property type="molecule type" value="Genomic_RNA"/>
</dbReference>
<keyword evidence="8" id="KW-0378">Hydrolase</keyword>
<feature type="region of interest" description="Disordered" evidence="16">
    <location>
        <begin position="1099"/>
        <end position="1119"/>
    </location>
</feature>
<dbReference type="GO" id="GO:0003968">
    <property type="term" value="F:RNA-directed RNA polymerase activity"/>
    <property type="evidence" value="ECO:0007669"/>
    <property type="project" value="UniProtKB-KW"/>
</dbReference>
<evidence type="ECO:0000259" key="18">
    <source>
        <dbReference type="PROSITE" id="PS51471"/>
    </source>
</evidence>
<evidence type="ECO:0000256" key="4">
    <source>
        <dbReference type="ARBA" id="ARBA00022484"/>
    </source>
</evidence>
<keyword evidence="9" id="KW-0347">Helicase</keyword>
<dbReference type="InterPro" id="IPR027417">
    <property type="entry name" value="P-loop_NTPase"/>
</dbReference>
<dbReference type="GO" id="GO:0003724">
    <property type="term" value="F:RNA helicase activity"/>
    <property type="evidence" value="ECO:0007669"/>
    <property type="project" value="UniProtKB-EC"/>
</dbReference>
<evidence type="ECO:0000256" key="11">
    <source>
        <dbReference type="ARBA" id="ARBA00022953"/>
    </source>
</evidence>
<evidence type="ECO:0000259" key="17">
    <source>
        <dbReference type="PROSITE" id="PS50507"/>
    </source>
</evidence>
<evidence type="ECO:0000256" key="15">
    <source>
        <dbReference type="ARBA" id="ARBA00047984"/>
    </source>
</evidence>
<dbReference type="InterPro" id="IPR027351">
    <property type="entry name" value="(+)RNA_virus_helicase_core_dom"/>
</dbReference>
<dbReference type="FunFam" id="3.40.50.300:FF:001668">
    <property type="entry name" value="Non-structural polyprotein pORF1"/>
    <property type="match status" value="1"/>
</dbReference>
<feature type="domain" description="Alphavirus-like MT" evidence="20">
    <location>
        <begin position="59"/>
        <end position="226"/>
    </location>
</feature>
<dbReference type="InterPro" id="IPR044861">
    <property type="entry name" value="IPNS-like_FE2OG_OXY"/>
</dbReference>
<dbReference type="InterPro" id="IPR043502">
    <property type="entry name" value="DNA/RNA_pol_sf"/>
</dbReference>
<evidence type="ECO:0000256" key="8">
    <source>
        <dbReference type="ARBA" id="ARBA00022801"/>
    </source>
</evidence>
<dbReference type="Proteomes" id="UP000201790">
    <property type="component" value="Segment"/>
</dbReference>
<dbReference type="Gene3D" id="3.40.50.300">
    <property type="entry name" value="P-loop containing nucleotide triphosphate hydrolases"/>
    <property type="match status" value="1"/>
</dbReference>
<dbReference type="InterPro" id="IPR037151">
    <property type="entry name" value="AlkB-like_sf"/>
</dbReference>
<accession>Q6UNI1</accession>
<evidence type="ECO:0000256" key="14">
    <source>
        <dbReference type="ARBA" id="ARBA00042213"/>
    </source>
</evidence>
<dbReference type="InterPro" id="IPR001788">
    <property type="entry name" value="RNA-dep_RNA_pol_alsuvir"/>
</dbReference>
<dbReference type="Pfam" id="PF03171">
    <property type="entry name" value="2OG-FeII_Oxy"/>
    <property type="match status" value="1"/>
</dbReference>
<dbReference type="GO" id="GO:0039694">
    <property type="term" value="P:viral RNA genome replication"/>
    <property type="evidence" value="ECO:0007669"/>
    <property type="project" value="InterPro"/>
</dbReference>
<evidence type="ECO:0000313" key="22">
    <source>
        <dbReference type="Proteomes" id="UP000201790"/>
    </source>
</evidence>
<keyword evidence="5" id="KW-0808">Transferase</keyword>
<feature type="compositionally biased region" description="Low complexity" evidence="16">
    <location>
        <begin position="518"/>
        <end position="528"/>
    </location>
</feature>